<dbReference type="InterPro" id="IPR007867">
    <property type="entry name" value="GMC_OxRtase_C"/>
</dbReference>
<dbReference type="SUPFAM" id="SSF51905">
    <property type="entry name" value="FAD/NAD(P)-binding domain"/>
    <property type="match status" value="1"/>
</dbReference>
<feature type="region of interest" description="Disordered" evidence="5">
    <location>
        <begin position="128"/>
        <end position="147"/>
    </location>
</feature>
<feature type="domain" description="Glucose-methanol-choline oxidoreductase N-terminal" evidence="6">
    <location>
        <begin position="251"/>
        <end position="265"/>
    </location>
</feature>
<dbReference type="PANTHER" id="PTHR11552">
    <property type="entry name" value="GLUCOSE-METHANOL-CHOLINE GMC OXIDOREDUCTASE"/>
    <property type="match status" value="1"/>
</dbReference>
<dbReference type="PANTHER" id="PTHR11552:SF147">
    <property type="entry name" value="CHOLINE DEHYDROGENASE, MITOCHONDRIAL"/>
    <property type="match status" value="1"/>
</dbReference>
<dbReference type="EMBL" id="JBHSYM010000048">
    <property type="protein sequence ID" value="MFC7014484.1"/>
    <property type="molecule type" value="Genomic_DNA"/>
</dbReference>
<dbReference type="Gene3D" id="3.50.50.60">
    <property type="entry name" value="FAD/NAD(P)-binding domain"/>
    <property type="match status" value="1"/>
</dbReference>
<keyword evidence="3" id="KW-0285">Flavoprotein</keyword>
<dbReference type="Pfam" id="PF05199">
    <property type="entry name" value="GMC_oxred_C"/>
    <property type="match status" value="1"/>
</dbReference>
<dbReference type="Proteomes" id="UP001596409">
    <property type="component" value="Unassembled WGS sequence"/>
</dbReference>
<reference evidence="8" key="1">
    <citation type="journal article" date="2019" name="Int. J. Syst. Evol. Microbiol.">
        <title>The Global Catalogue of Microorganisms (GCM) 10K type strain sequencing project: providing services to taxonomists for standard genome sequencing and annotation.</title>
        <authorList>
            <consortium name="The Broad Institute Genomics Platform"/>
            <consortium name="The Broad Institute Genome Sequencing Center for Infectious Disease"/>
            <person name="Wu L."/>
            <person name="Ma J."/>
        </authorList>
    </citation>
    <scope>NUCLEOTIDE SEQUENCE [LARGE SCALE GENOMIC DNA]</scope>
    <source>
        <strain evidence="8">JCM 4855</strain>
    </source>
</reference>
<comment type="similarity">
    <text evidence="2">Belongs to the GMC oxidoreductase family.</text>
</comment>
<dbReference type="RefSeq" id="WP_189876341.1">
    <property type="nucleotide sequence ID" value="NZ_BMWA01000020.1"/>
</dbReference>
<keyword evidence="4" id="KW-0274">FAD</keyword>
<name>A0ABW2E3B2_9ACTN</name>
<dbReference type="InterPro" id="IPR012132">
    <property type="entry name" value="GMC_OxRdtase"/>
</dbReference>
<evidence type="ECO:0000256" key="2">
    <source>
        <dbReference type="ARBA" id="ARBA00010790"/>
    </source>
</evidence>
<gene>
    <name evidence="7" type="ORF">ACFQMH_22740</name>
</gene>
<evidence type="ECO:0000256" key="4">
    <source>
        <dbReference type="ARBA" id="ARBA00022827"/>
    </source>
</evidence>
<dbReference type="InterPro" id="IPR000172">
    <property type="entry name" value="GMC_OxRdtase_N"/>
</dbReference>
<evidence type="ECO:0000259" key="6">
    <source>
        <dbReference type="PROSITE" id="PS00624"/>
    </source>
</evidence>
<keyword evidence="8" id="KW-1185">Reference proteome</keyword>
<dbReference type="PIRSF" id="PIRSF000137">
    <property type="entry name" value="Alcohol_oxidase"/>
    <property type="match status" value="1"/>
</dbReference>
<evidence type="ECO:0000313" key="7">
    <source>
        <dbReference type="EMBL" id="MFC7014484.1"/>
    </source>
</evidence>
<comment type="caution">
    <text evidence="7">The sequence shown here is derived from an EMBL/GenBank/DDBJ whole genome shotgun (WGS) entry which is preliminary data.</text>
</comment>
<organism evidence="7 8">
    <name type="scientific">Streptomyces viridiviolaceus</name>
    <dbReference type="NCBI Taxonomy" id="68282"/>
    <lineage>
        <taxon>Bacteria</taxon>
        <taxon>Bacillati</taxon>
        <taxon>Actinomycetota</taxon>
        <taxon>Actinomycetes</taxon>
        <taxon>Kitasatosporales</taxon>
        <taxon>Streptomycetaceae</taxon>
        <taxon>Streptomyces</taxon>
    </lineage>
</organism>
<dbReference type="SUPFAM" id="SSF54373">
    <property type="entry name" value="FAD-linked reductases, C-terminal domain"/>
    <property type="match status" value="1"/>
</dbReference>
<dbReference type="PROSITE" id="PS00624">
    <property type="entry name" value="GMC_OXRED_2"/>
    <property type="match status" value="1"/>
</dbReference>
<dbReference type="InterPro" id="IPR036188">
    <property type="entry name" value="FAD/NAD-bd_sf"/>
</dbReference>
<accession>A0ABW2E3B2</accession>
<evidence type="ECO:0000256" key="1">
    <source>
        <dbReference type="ARBA" id="ARBA00001974"/>
    </source>
</evidence>
<sequence length="505" mass="53982">MSTFDYVVVGGGSAGCVVAARLSENPGVSVLLLEAGGDERRPDVERPDAWSTLLGSEADWAYETVRQPGTGRIHPAPRGRVLGGSGSINCMAHLRGHRLDFDEWAGLGAKGWAYDDVLPYFKRSEDVPLGDPAHRGRGGPLHPRPDGKPGALGTAYLEGAVRLGHQVADDLNAGEMLGVGWADALVHHGRRESTASAYLRPVMGRPNLTVLTHTMVRRLTIEAGRCTGVEYVRDGVPGRAAVAAEVVLCGGAVASPQLLLLSGIGPADELAELGLPPVVDLPEVGRNLADHVLMAGIRYRATRPIRASEAEGGVPTLFVRTGPSELGPDLQLSVMAGDYRMPWQQPVENGFTFLIGHMRPHSRGSVRLASADPTVPPLIDPAYLRERHDLDQLIEAVEETDRIVRSGVFEEWGGVSETSLMLRKEGAELEHAVRSTVSSYFHLSGTCRMGSDPDAVVDPRLRVNGVTGLRVADASVMPTVVSCNTNAATVMIGEKAAELLRDRDT</sequence>
<evidence type="ECO:0000256" key="5">
    <source>
        <dbReference type="SAM" id="MobiDB-lite"/>
    </source>
</evidence>
<dbReference type="Pfam" id="PF00732">
    <property type="entry name" value="GMC_oxred_N"/>
    <property type="match status" value="1"/>
</dbReference>
<dbReference type="Gene3D" id="3.30.560.10">
    <property type="entry name" value="Glucose Oxidase, domain 3"/>
    <property type="match status" value="1"/>
</dbReference>
<protein>
    <submittedName>
        <fullName evidence="7">GMC family oxidoreductase</fullName>
    </submittedName>
</protein>
<evidence type="ECO:0000256" key="3">
    <source>
        <dbReference type="ARBA" id="ARBA00022630"/>
    </source>
</evidence>
<comment type="cofactor">
    <cofactor evidence="1">
        <name>FAD</name>
        <dbReference type="ChEBI" id="CHEBI:57692"/>
    </cofactor>
</comment>
<proteinExistence type="inferred from homology"/>
<evidence type="ECO:0000313" key="8">
    <source>
        <dbReference type="Proteomes" id="UP001596409"/>
    </source>
</evidence>